<organism evidence="1">
    <name type="scientific">Nocardia globerula</name>
    <dbReference type="NCBI Taxonomy" id="1818"/>
    <lineage>
        <taxon>Bacteria</taxon>
        <taxon>Bacillati</taxon>
        <taxon>Actinomycetota</taxon>
        <taxon>Actinomycetes</taxon>
        <taxon>Mycobacteriales</taxon>
        <taxon>Nocardiaceae</taxon>
        <taxon>Nocardia</taxon>
    </lineage>
</organism>
<sequence length="65" mass="6682">MSVAIFFFLAAGVLLVAGVILREREVPATGSIGRGHAAQLISLALAVCVITAATLTFVRLIAMAV</sequence>
<reference evidence="1" key="1">
    <citation type="submission" date="2019-07" db="EMBL/GenBank/DDBJ databases">
        <title>Genomic Encyclopedia of Type Strains, Phase IV (KMG-IV): sequencing the most valuable type-strain genomes for metagenomic binning, comparative biology and taxonomic classification.</title>
        <authorList>
            <person name="Goeker M."/>
        </authorList>
    </citation>
    <scope>NUCLEOTIDE SEQUENCE</scope>
    <source>
        <strain evidence="1">DSM 44596</strain>
    </source>
</reference>
<dbReference type="AlphaFoldDB" id="A0A652YLX7"/>
<name>A0A652YLX7_NOCGL</name>
<comment type="caution">
    <text evidence="1">The sequence shown here is derived from an EMBL/GenBank/DDBJ whole genome shotgun (WGS) entry which is preliminary data.</text>
</comment>
<proteinExistence type="predicted"/>
<accession>A0A652YLX7</accession>
<evidence type="ECO:0000313" key="1">
    <source>
        <dbReference type="EMBL" id="TYQ02465.1"/>
    </source>
</evidence>
<dbReference type="EMBL" id="VNIQ01000006">
    <property type="protein sequence ID" value="TYQ02465.1"/>
    <property type="molecule type" value="Genomic_DNA"/>
</dbReference>
<gene>
    <name evidence="1" type="ORF">FNL38_106285</name>
</gene>
<protein>
    <submittedName>
        <fullName evidence="1">Uncharacterized protein</fullName>
    </submittedName>
</protein>